<keyword evidence="1" id="KW-0175">Coiled coil</keyword>
<dbReference type="EMBL" id="CP005075">
    <property type="protein sequence ID" value="AGR41692.1"/>
    <property type="molecule type" value="Genomic_DNA"/>
</dbReference>
<keyword evidence="3" id="KW-1185">Reference proteome</keyword>
<feature type="coiled-coil region" evidence="1">
    <location>
        <begin position="35"/>
        <end position="62"/>
    </location>
</feature>
<protein>
    <recommendedName>
        <fullName evidence="4">Lipoprotein</fullName>
    </recommendedName>
</protein>
<dbReference type="HOGENOM" id="CLU_1642675_0_0_14"/>
<dbReference type="PROSITE" id="PS51257">
    <property type="entry name" value="PROKAR_LIPOPROTEIN"/>
    <property type="match status" value="1"/>
</dbReference>
<gene>
    <name evidence="2" type="ORF">STAIW_v1c11090</name>
</gene>
<dbReference type="InterPro" id="IPR054816">
    <property type="entry name" value="Lipoprotein_mollicutes-type_CS"/>
</dbReference>
<evidence type="ECO:0000256" key="1">
    <source>
        <dbReference type="SAM" id="Coils"/>
    </source>
</evidence>
<reference evidence="2 3" key="1">
    <citation type="journal article" date="2013" name="Genome Biol. Evol.">
        <title>Comparison of metabolic capacities and inference of gene content evolution in mosquito-associated Spiroplasma diminutum and S. taiwanense.</title>
        <authorList>
            <person name="Lo W.S."/>
            <person name="Ku C."/>
            <person name="Chen L.L."/>
            <person name="Chang T.H."/>
            <person name="Kuo C.H."/>
        </authorList>
    </citation>
    <scope>NUCLEOTIDE SEQUENCE [LARGE SCALE GENOMIC DNA]</scope>
    <source>
        <strain evidence="2">CT-1</strain>
        <plasmid evidence="3">Plasmid</plasmid>
    </source>
</reference>
<evidence type="ECO:0008006" key="4">
    <source>
        <dbReference type="Google" id="ProtNLM"/>
    </source>
</evidence>
<evidence type="ECO:0000313" key="2">
    <source>
        <dbReference type="EMBL" id="AGR41692.1"/>
    </source>
</evidence>
<dbReference type="NCBIfam" id="NF038029">
    <property type="entry name" value="LP_plasma"/>
    <property type="match status" value="1"/>
</dbReference>
<dbReference type="PATRIC" id="fig|1276220.3.peg.1126"/>
<dbReference type="Proteomes" id="UP000014984">
    <property type="component" value="Plasmid unnamed"/>
</dbReference>
<dbReference type="KEGG" id="stai:STAIW_v1c11090"/>
<accession>S5M114</accession>
<dbReference type="AlphaFoldDB" id="S5M114"/>
<proteinExistence type="predicted"/>
<name>S5M114_9MOLU</name>
<evidence type="ECO:0000313" key="3">
    <source>
        <dbReference type="Proteomes" id="UP000014984"/>
    </source>
</evidence>
<organism evidence="2 3">
    <name type="scientific">Spiroplasma taiwanense CT-1</name>
    <dbReference type="NCBI Taxonomy" id="1276220"/>
    <lineage>
        <taxon>Bacteria</taxon>
        <taxon>Bacillati</taxon>
        <taxon>Mycoplasmatota</taxon>
        <taxon>Mollicutes</taxon>
        <taxon>Entomoplasmatales</taxon>
        <taxon>Spiroplasmataceae</taxon>
        <taxon>Spiroplasma</taxon>
    </lineage>
</organism>
<dbReference type="RefSeq" id="WP_020835467.1">
    <property type="nucleotide sequence ID" value="NC_021832.1"/>
</dbReference>
<dbReference type="NCBIfam" id="NF045726">
    <property type="entry name" value="XXplasma_LP"/>
    <property type="match status" value="1"/>
</dbReference>
<sequence>MKKILSLLGVAGLTATTAVTVVSCGTEKDPSEMTKEERIAAIKKLAEEAKNLINKANKMKDSGDLLGYFRIRTKNRYKLQEKIYKLDMGEKLVEGQYGMSTEEIIKTVKEGMSSLQKKISNGEIDNQKFIDGYENFKKEVHKYWGISE</sequence>
<keyword evidence="2" id="KW-0614">Plasmid</keyword>
<geneLocation type="plasmid" evidence="2">
    <name>unnamed</name>
</geneLocation>